<name>A0A6P6GAB7_ZIZJJ</name>
<dbReference type="PANTHER" id="PTHR11439:SF517">
    <property type="entry name" value="CYSTEINE-RICH RLK (RECEPTOR-LIKE PROTEIN KINASE) 8"/>
    <property type="match status" value="1"/>
</dbReference>
<reference evidence="3" key="1">
    <citation type="submission" date="2025-08" db="UniProtKB">
        <authorList>
            <consortium name="RefSeq"/>
        </authorList>
    </citation>
    <scope>IDENTIFICATION</scope>
    <source>
        <tissue evidence="3">Seedling</tissue>
    </source>
</reference>
<dbReference type="RefSeq" id="XP_024931078.1">
    <property type="nucleotide sequence ID" value="XM_025075310.1"/>
</dbReference>
<protein>
    <submittedName>
        <fullName evidence="3">Uncharacterized mitochondrial protein AtMg00810-like</fullName>
    </submittedName>
</protein>
<proteinExistence type="predicted"/>
<dbReference type="Proteomes" id="UP001652623">
    <property type="component" value="Chromosome 3"/>
</dbReference>
<dbReference type="InterPro" id="IPR013103">
    <property type="entry name" value="RVT_2"/>
</dbReference>
<evidence type="ECO:0000259" key="1">
    <source>
        <dbReference type="Pfam" id="PF07727"/>
    </source>
</evidence>
<gene>
    <name evidence="3" type="primary">LOC112492214</name>
</gene>
<organism evidence="2 3">
    <name type="scientific">Ziziphus jujuba</name>
    <name type="common">Chinese jujube</name>
    <name type="synonym">Ziziphus sativa</name>
    <dbReference type="NCBI Taxonomy" id="326968"/>
    <lineage>
        <taxon>Eukaryota</taxon>
        <taxon>Viridiplantae</taxon>
        <taxon>Streptophyta</taxon>
        <taxon>Embryophyta</taxon>
        <taxon>Tracheophyta</taxon>
        <taxon>Spermatophyta</taxon>
        <taxon>Magnoliopsida</taxon>
        <taxon>eudicotyledons</taxon>
        <taxon>Gunneridae</taxon>
        <taxon>Pentapetalae</taxon>
        <taxon>rosids</taxon>
        <taxon>fabids</taxon>
        <taxon>Rosales</taxon>
        <taxon>Rhamnaceae</taxon>
        <taxon>Paliureae</taxon>
        <taxon>Ziziphus</taxon>
    </lineage>
</organism>
<keyword evidence="2" id="KW-1185">Reference proteome</keyword>
<accession>A0A6P6GAB7</accession>
<dbReference type="AlphaFoldDB" id="A0A6P6GAB7"/>
<feature type="domain" description="Reverse transcriptase Ty1/copia-type" evidence="1">
    <location>
        <begin position="82"/>
        <end position="208"/>
    </location>
</feature>
<dbReference type="InParanoid" id="A0A6P6GAB7"/>
<dbReference type="KEGG" id="zju:112492214"/>
<dbReference type="PANTHER" id="PTHR11439">
    <property type="entry name" value="GAG-POL-RELATED RETROTRANSPOSON"/>
    <property type="match status" value="1"/>
</dbReference>
<sequence length="323" mass="37565">MTDYEVTRIVDSEDILTHLALFSDCDPTRFDDAVKEVKWQKTKLKENGEVDKYKACLAAKGYKQEYGVDYKEVFAPVASEHKIYKLKKALRAWYSHIDAYFINKGFQRCPYEHTLYTKITVDGKIIMVCLYVDDLIYTENDRAMFEKFKESMMLEFDMTDLGLIHYFLGIEVVQSAAGIFISQKKYVQEILDRFDMKDCNSVTTPMEKGLKLIKDSGGKMVDSTFYKQIVVSLMYLTIIRPDIMHSVSLINRYMENPKQIHLLAAKRIIRYLRGTMDFGLFYKMGEKSYLYGFTDSDYAGDLDDRRSTSGYLFMMGSATVSWL</sequence>
<dbReference type="Pfam" id="PF07727">
    <property type="entry name" value="RVT_2"/>
    <property type="match status" value="1"/>
</dbReference>
<evidence type="ECO:0000313" key="3">
    <source>
        <dbReference type="RefSeq" id="XP_024931078.1"/>
    </source>
</evidence>
<dbReference type="GeneID" id="112492214"/>
<evidence type="ECO:0000313" key="2">
    <source>
        <dbReference type="Proteomes" id="UP001652623"/>
    </source>
</evidence>